<dbReference type="PANTHER" id="PTHR24300">
    <property type="entry name" value="CYTOCHROME P450 508A4-RELATED"/>
    <property type="match status" value="1"/>
</dbReference>
<evidence type="ECO:0000313" key="16">
    <source>
        <dbReference type="Proteomes" id="UP000708208"/>
    </source>
</evidence>
<reference evidence="15" key="1">
    <citation type="submission" date="2021-06" db="EMBL/GenBank/DDBJ databases">
        <authorList>
            <person name="Hodson N. C."/>
            <person name="Mongue J. A."/>
            <person name="Jaron S. K."/>
        </authorList>
    </citation>
    <scope>NUCLEOTIDE SEQUENCE</scope>
</reference>
<evidence type="ECO:0000256" key="12">
    <source>
        <dbReference type="ARBA" id="ARBA00023033"/>
    </source>
</evidence>
<evidence type="ECO:0000256" key="3">
    <source>
        <dbReference type="ARBA" id="ARBA00004174"/>
    </source>
</evidence>
<evidence type="ECO:0000256" key="2">
    <source>
        <dbReference type="ARBA" id="ARBA00003690"/>
    </source>
</evidence>
<dbReference type="OrthoDB" id="3934656at2759"/>
<comment type="function">
    <text evidence="2">May be involved in the metabolism of insect hormones and in the breakdown of synthetic insecticides.</text>
</comment>
<dbReference type="GO" id="GO:0006082">
    <property type="term" value="P:organic acid metabolic process"/>
    <property type="evidence" value="ECO:0007669"/>
    <property type="project" value="TreeGrafter"/>
</dbReference>
<organism evidence="15 16">
    <name type="scientific">Allacma fusca</name>
    <dbReference type="NCBI Taxonomy" id="39272"/>
    <lineage>
        <taxon>Eukaryota</taxon>
        <taxon>Metazoa</taxon>
        <taxon>Ecdysozoa</taxon>
        <taxon>Arthropoda</taxon>
        <taxon>Hexapoda</taxon>
        <taxon>Collembola</taxon>
        <taxon>Symphypleona</taxon>
        <taxon>Sminthuridae</taxon>
        <taxon>Allacma</taxon>
    </lineage>
</organism>
<dbReference type="GO" id="GO:0016712">
    <property type="term" value="F:oxidoreductase activity, acting on paired donors, with incorporation or reduction of molecular oxygen, reduced flavin or flavoprotein as one donor, and incorporation of one atom of oxygen"/>
    <property type="evidence" value="ECO:0007669"/>
    <property type="project" value="TreeGrafter"/>
</dbReference>
<dbReference type="Proteomes" id="UP000708208">
    <property type="component" value="Unassembled WGS sequence"/>
</dbReference>
<proteinExistence type="inferred from homology"/>
<dbReference type="GO" id="GO:0020037">
    <property type="term" value="F:heme binding"/>
    <property type="evidence" value="ECO:0007669"/>
    <property type="project" value="InterPro"/>
</dbReference>
<accession>A0A8J2NYK7</accession>
<evidence type="ECO:0000256" key="7">
    <source>
        <dbReference type="ARBA" id="ARBA00022723"/>
    </source>
</evidence>
<evidence type="ECO:0000256" key="9">
    <source>
        <dbReference type="ARBA" id="ARBA00022848"/>
    </source>
</evidence>
<evidence type="ECO:0000313" key="15">
    <source>
        <dbReference type="EMBL" id="CAG7731358.1"/>
    </source>
</evidence>
<evidence type="ECO:0000256" key="11">
    <source>
        <dbReference type="ARBA" id="ARBA00023004"/>
    </source>
</evidence>
<comment type="similarity">
    <text evidence="5 14">Belongs to the cytochrome P450 family.</text>
</comment>
<keyword evidence="9" id="KW-0492">Microsome</keyword>
<evidence type="ECO:0000256" key="1">
    <source>
        <dbReference type="ARBA" id="ARBA00001971"/>
    </source>
</evidence>
<dbReference type="InterPro" id="IPR017972">
    <property type="entry name" value="Cyt_P450_CS"/>
</dbReference>
<keyword evidence="10 14" id="KW-0560">Oxidoreductase</keyword>
<dbReference type="InterPro" id="IPR050182">
    <property type="entry name" value="Cytochrome_P450_fam2"/>
</dbReference>
<dbReference type="GO" id="GO:0006805">
    <property type="term" value="P:xenobiotic metabolic process"/>
    <property type="evidence" value="ECO:0007669"/>
    <property type="project" value="TreeGrafter"/>
</dbReference>
<dbReference type="PANTHER" id="PTHR24300:SF403">
    <property type="entry name" value="CYTOCHROME P450 306A1"/>
    <property type="match status" value="1"/>
</dbReference>
<keyword evidence="13" id="KW-0472">Membrane</keyword>
<keyword evidence="11 14" id="KW-0408">Iron</keyword>
<keyword evidence="12 14" id="KW-0503">Monooxygenase</keyword>
<dbReference type="GO" id="GO:0005789">
    <property type="term" value="C:endoplasmic reticulum membrane"/>
    <property type="evidence" value="ECO:0007669"/>
    <property type="project" value="UniProtKB-SubCell"/>
</dbReference>
<protein>
    <recommendedName>
        <fullName evidence="17">Cytochrome P450</fullName>
    </recommendedName>
</protein>
<keyword evidence="16" id="KW-1185">Reference proteome</keyword>
<comment type="subcellular location">
    <subcellularLocation>
        <location evidence="4">Endoplasmic reticulum membrane</location>
        <topology evidence="4">Peripheral membrane protein</topology>
    </subcellularLocation>
    <subcellularLocation>
        <location evidence="3">Microsome membrane</location>
        <topology evidence="3">Peripheral membrane protein</topology>
    </subcellularLocation>
</comment>
<sequence length="371" mass="43045">MKQLHEYGYGNREQTESFINREVQETCDYIDTLIDTQDGVIVPEFLFNVANVNVVWGLASGTRFNHKDPKMLKLMDCVMDLIRYSELAGGIQSAYPFMLDWCPGLLQFPKVQEVNRKFQAFFREIIQEYRQAGAFRFSPKNFIEIFLQRIDIANKDNPGIFTDENLIAVLYDFLAGSILTTAETLIYAVLQFALHPEMQERMRNEIDTVFGKSRLSSVSEKQRTPFCTAFILEVLRLSTVVPLAPRKVYKDTSFGDYIIPKDTNLLINYYSIHMDKEFWGDPENFRPDRFLNEESSIINSDHIMSFSAGKRSCFGEPIAQANIYLFLTQLLQRFTFRRDADNTPPSAEFKPGLIVRLQPFSLLVKRRDYNK</sequence>
<name>A0A8J2NYK7_9HEXA</name>
<dbReference type="PROSITE" id="PS00086">
    <property type="entry name" value="CYTOCHROME_P450"/>
    <property type="match status" value="1"/>
</dbReference>
<dbReference type="FunFam" id="1.10.630.10:FF:000238">
    <property type="entry name" value="Cytochrome P450 2A6"/>
    <property type="match status" value="1"/>
</dbReference>
<keyword evidence="8" id="KW-0256">Endoplasmic reticulum</keyword>
<dbReference type="EMBL" id="CAJVCH010210844">
    <property type="protein sequence ID" value="CAG7731358.1"/>
    <property type="molecule type" value="Genomic_DNA"/>
</dbReference>
<comment type="cofactor">
    <cofactor evidence="1">
        <name>heme</name>
        <dbReference type="ChEBI" id="CHEBI:30413"/>
    </cofactor>
</comment>
<keyword evidence="7 14" id="KW-0479">Metal-binding</keyword>
<evidence type="ECO:0000256" key="4">
    <source>
        <dbReference type="ARBA" id="ARBA00004406"/>
    </source>
</evidence>
<evidence type="ECO:0008006" key="17">
    <source>
        <dbReference type="Google" id="ProtNLM"/>
    </source>
</evidence>
<dbReference type="AlphaFoldDB" id="A0A8J2NYK7"/>
<dbReference type="Pfam" id="PF00067">
    <property type="entry name" value="p450"/>
    <property type="match status" value="1"/>
</dbReference>
<dbReference type="GO" id="GO:0005506">
    <property type="term" value="F:iron ion binding"/>
    <property type="evidence" value="ECO:0007669"/>
    <property type="project" value="InterPro"/>
</dbReference>
<comment type="caution">
    <text evidence="15">The sequence shown here is derived from an EMBL/GenBank/DDBJ whole genome shotgun (WGS) entry which is preliminary data.</text>
</comment>
<gene>
    <name evidence="15" type="ORF">AFUS01_LOCUS19953</name>
</gene>
<evidence type="ECO:0000256" key="8">
    <source>
        <dbReference type="ARBA" id="ARBA00022824"/>
    </source>
</evidence>
<evidence type="ECO:0000256" key="5">
    <source>
        <dbReference type="ARBA" id="ARBA00010617"/>
    </source>
</evidence>
<evidence type="ECO:0000256" key="13">
    <source>
        <dbReference type="ARBA" id="ARBA00023136"/>
    </source>
</evidence>
<keyword evidence="6 14" id="KW-0349">Heme</keyword>
<evidence type="ECO:0000256" key="10">
    <source>
        <dbReference type="ARBA" id="ARBA00023002"/>
    </source>
</evidence>
<evidence type="ECO:0000256" key="14">
    <source>
        <dbReference type="RuleBase" id="RU000461"/>
    </source>
</evidence>
<dbReference type="InterPro" id="IPR001128">
    <property type="entry name" value="Cyt_P450"/>
</dbReference>
<evidence type="ECO:0000256" key="6">
    <source>
        <dbReference type="ARBA" id="ARBA00022617"/>
    </source>
</evidence>
<dbReference type="GO" id="GO:0008395">
    <property type="term" value="F:steroid hydroxylase activity"/>
    <property type="evidence" value="ECO:0007669"/>
    <property type="project" value="TreeGrafter"/>
</dbReference>